<dbReference type="Gene3D" id="3.10.110.10">
    <property type="entry name" value="Ubiquitin Conjugating Enzyme"/>
    <property type="match status" value="1"/>
</dbReference>
<evidence type="ECO:0000313" key="2">
    <source>
        <dbReference type="EMBL" id="GDZ93231.1"/>
    </source>
</evidence>
<name>A0A4P5ZUK1_PLAAG</name>
<gene>
    <name evidence="2" type="ORF">PA905_10660</name>
</gene>
<dbReference type="Pfam" id="PF00179">
    <property type="entry name" value="UQ_con"/>
    <property type="match status" value="1"/>
</dbReference>
<evidence type="ECO:0000313" key="3">
    <source>
        <dbReference type="Proteomes" id="UP000299794"/>
    </source>
</evidence>
<sequence>MNIRQKRLQNEFQALSELVSNSGGTLVIISTQGNPPYEYVIEYRCKGIERLQGNDPVFRTNHRVQIVLSNNYPNEKPTAKFLTPIFHPNVYENLNICLGNYWTNAETVPELVLRIGKIIQYSKDILNLGSPANSSAKSWAQRNMNRFPVDTQTFKSQIVWDDISSTGSSGTVNISFSDF</sequence>
<dbReference type="InterPro" id="IPR000608">
    <property type="entry name" value="UBC"/>
</dbReference>
<organism evidence="2 3">
    <name type="scientific">Planktothrix agardhii CCAP 1459/11A</name>
    <dbReference type="NCBI Taxonomy" id="282420"/>
    <lineage>
        <taxon>Bacteria</taxon>
        <taxon>Bacillati</taxon>
        <taxon>Cyanobacteriota</taxon>
        <taxon>Cyanophyceae</taxon>
        <taxon>Oscillatoriophycideae</taxon>
        <taxon>Oscillatoriales</taxon>
        <taxon>Microcoleaceae</taxon>
        <taxon>Planktothrix</taxon>
    </lineage>
</organism>
<proteinExistence type="predicted"/>
<dbReference type="InterPro" id="IPR050113">
    <property type="entry name" value="Ub_conjugating_enzyme"/>
</dbReference>
<protein>
    <recommendedName>
        <fullName evidence="1">UBC core domain-containing protein</fullName>
    </recommendedName>
</protein>
<dbReference type="AlphaFoldDB" id="A0A4P5ZUK1"/>
<dbReference type="EMBL" id="BJCD01000032">
    <property type="protein sequence ID" value="GDZ93231.1"/>
    <property type="molecule type" value="Genomic_DNA"/>
</dbReference>
<feature type="domain" description="UBC core" evidence="1">
    <location>
        <begin position="3"/>
        <end position="163"/>
    </location>
</feature>
<reference evidence="3" key="1">
    <citation type="submission" date="2019-02" db="EMBL/GenBank/DDBJ databases">
        <title>Draft genome sequence of Planktothrix agardhii NIES-905.</title>
        <authorList>
            <person name="Yamaguchi H."/>
            <person name="Suzuki S."/>
            <person name="Kawachi M."/>
        </authorList>
    </citation>
    <scope>NUCLEOTIDE SEQUENCE [LARGE SCALE GENOMIC DNA]</scope>
    <source>
        <strain evidence="3">CCAP 1459/11A</strain>
    </source>
</reference>
<dbReference type="Proteomes" id="UP000299794">
    <property type="component" value="Unassembled WGS sequence"/>
</dbReference>
<accession>A0A4P5ZUK1</accession>
<evidence type="ECO:0000259" key="1">
    <source>
        <dbReference type="PROSITE" id="PS50127"/>
    </source>
</evidence>
<comment type="caution">
    <text evidence="2">The sequence shown here is derived from an EMBL/GenBank/DDBJ whole genome shotgun (WGS) entry which is preliminary data.</text>
</comment>
<dbReference type="InterPro" id="IPR016135">
    <property type="entry name" value="UBQ-conjugating_enzyme/RWD"/>
</dbReference>
<dbReference type="RefSeq" id="WP_027248766.1">
    <property type="nucleotide sequence ID" value="NZ_BJCD01000032.1"/>
</dbReference>
<dbReference type="PANTHER" id="PTHR24067">
    <property type="entry name" value="UBIQUITIN-CONJUGATING ENZYME E2"/>
    <property type="match status" value="1"/>
</dbReference>
<dbReference type="PROSITE" id="PS50127">
    <property type="entry name" value="UBC_2"/>
    <property type="match status" value="1"/>
</dbReference>
<dbReference type="CDD" id="cd00195">
    <property type="entry name" value="UBCc_UEV"/>
    <property type="match status" value="1"/>
</dbReference>
<dbReference type="SUPFAM" id="SSF54495">
    <property type="entry name" value="UBC-like"/>
    <property type="match status" value="1"/>
</dbReference>